<keyword evidence="2" id="KW-0479">Metal-binding</keyword>
<organism evidence="6 7">
    <name type="scientific">Odinarchaeota yellowstonii (strain LCB_4)</name>
    <dbReference type="NCBI Taxonomy" id="1841599"/>
    <lineage>
        <taxon>Archaea</taxon>
        <taxon>Promethearchaeati</taxon>
        <taxon>Candidatus Odinarchaeota</taxon>
        <taxon>Candidatus Odinarchaeia</taxon>
        <taxon>Candidatus Odinarchaeales</taxon>
        <taxon>Candidatus Odinarchaeaceae</taxon>
        <taxon>Candidatus Odinarchaeum</taxon>
    </lineage>
</organism>
<dbReference type="InterPro" id="IPR006638">
    <property type="entry name" value="Elp3/MiaA/NifB-like_rSAM"/>
</dbReference>
<dbReference type="InterPro" id="IPR007197">
    <property type="entry name" value="rSAM"/>
</dbReference>
<reference evidence="6" key="2">
    <citation type="journal article" date="2022" name="Nat. Microbiol.">
        <title>A closed Candidatus Odinarchaeum chromosome exposes Asgard archaeal viruses.</title>
        <authorList>
            <person name="Tamarit D."/>
            <person name="Caceres E.F."/>
            <person name="Krupovic M."/>
            <person name="Nijland R."/>
            <person name="Eme L."/>
            <person name="Robinson N.P."/>
            <person name="Ettema T.J.G."/>
        </authorList>
    </citation>
    <scope>NUCLEOTIDE SEQUENCE</scope>
    <source>
        <strain evidence="6">LCB_4</strain>
    </source>
</reference>
<accession>A0AAF0D2R5</accession>
<evidence type="ECO:0000256" key="4">
    <source>
        <dbReference type="ARBA" id="ARBA00023014"/>
    </source>
</evidence>
<dbReference type="AlphaFoldDB" id="A0AAF0D2R5"/>
<keyword evidence="3" id="KW-0408">Iron</keyword>
<dbReference type="Proteomes" id="UP000186851">
    <property type="component" value="Chromosome"/>
</dbReference>
<gene>
    <name evidence="6" type="ORF">OdinLCB4_001270</name>
</gene>
<dbReference type="InterPro" id="IPR034422">
    <property type="entry name" value="HydE/PylB-like"/>
</dbReference>
<dbReference type="PANTHER" id="PTHR43726">
    <property type="entry name" value="3-METHYLORNITHINE SYNTHASE"/>
    <property type="match status" value="1"/>
</dbReference>
<keyword evidence="1" id="KW-0949">S-adenosyl-L-methionine</keyword>
<dbReference type="EMBL" id="CP091871">
    <property type="protein sequence ID" value="WEU40591.1"/>
    <property type="molecule type" value="Genomic_DNA"/>
</dbReference>
<evidence type="ECO:0000259" key="5">
    <source>
        <dbReference type="PROSITE" id="PS51918"/>
    </source>
</evidence>
<dbReference type="SFLD" id="SFLDG01098">
    <property type="entry name" value="Uncharacterised_Radical_SAM_Su"/>
    <property type="match status" value="1"/>
</dbReference>
<evidence type="ECO:0000256" key="2">
    <source>
        <dbReference type="ARBA" id="ARBA00022723"/>
    </source>
</evidence>
<dbReference type="SUPFAM" id="SSF102114">
    <property type="entry name" value="Radical SAM enzymes"/>
    <property type="match status" value="1"/>
</dbReference>
<dbReference type="GO" id="GO:0046872">
    <property type="term" value="F:metal ion binding"/>
    <property type="evidence" value="ECO:0007669"/>
    <property type="project" value="UniProtKB-KW"/>
</dbReference>
<dbReference type="KEGG" id="oyw:OdinLCB4_001270"/>
<dbReference type="PROSITE" id="PS51918">
    <property type="entry name" value="RADICAL_SAM"/>
    <property type="match status" value="1"/>
</dbReference>
<evidence type="ECO:0000256" key="3">
    <source>
        <dbReference type="ARBA" id="ARBA00023004"/>
    </source>
</evidence>
<feature type="domain" description="Radical SAM core" evidence="5">
    <location>
        <begin position="21"/>
        <end position="253"/>
    </location>
</feature>
<protein>
    <submittedName>
        <fullName evidence="6">Radical SAM protein</fullName>
    </submittedName>
</protein>
<keyword evidence="4" id="KW-0411">Iron-sulfur</keyword>
<evidence type="ECO:0000313" key="7">
    <source>
        <dbReference type="Proteomes" id="UP000186851"/>
    </source>
</evidence>
<dbReference type="InterPro" id="IPR058240">
    <property type="entry name" value="rSAM_sf"/>
</dbReference>
<dbReference type="GO" id="GO:0016740">
    <property type="term" value="F:transferase activity"/>
    <property type="evidence" value="ECO:0007669"/>
    <property type="project" value="TreeGrafter"/>
</dbReference>
<dbReference type="SMART" id="SM00729">
    <property type="entry name" value="Elp3"/>
    <property type="match status" value="1"/>
</dbReference>
<dbReference type="InterPro" id="IPR013785">
    <property type="entry name" value="Aldolase_TIM"/>
</dbReference>
<dbReference type="SFLD" id="SFLDS00029">
    <property type="entry name" value="Radical_SAM"/>
    <property type="match status" value="1"/>
</dbReference>
<proteinExistence type="predicted"/>
<reference evidence="6" key="1">
    <citation type="journal article" date="2017" name="Nature">
        <title>Asgard archaea illuminate the origin of eukaryotic cellular complexity.</title>
        <authorList>
            <person name="Zaremba-Niedzwiedzka K."/>
            <person name="Caceres E.F."/>
            <person name="Saw J.H."/>
            <person name="Backstrom D."/>
            <person name="Juzokaite L."/>
            <person name="Vancaester E."/>
            <person name="Seitz K.W."/>
            <person name="Anantharaman K."/>
            <person name="Starnawski P."/>
            <person name="Kjeldsen K.U."/>
            <person name="Scott M.B."/>
            <person name="Nunoura T."/>
            <person name="Banfield J.F."/>
            <person name="Schramm A."/>
            <person name="Baker B.J."/>
            <person name="Spang A."/>
            <person name="Ettema T.J.G."/>
        </authorList>
    </citation>
    <scope>NUCLEOTIDE SEQUENCE</scope>
    <source>
        <strain evidence="6">LCB_4</strain>
    </source>
</reference>
<sequence>MKIRASIGSVIKLGKQPGRLAAEPTAIYLMTYHVAKCEANCAFCTQARSSSTTTERLSRITWPEFEIEKLFENYSDTNFKSLQRICVQAVNYRNVVSDVLKIVRYLKKVSKLPISLSIKPLPEKDIKTLLKEGVEKICFPVDAATEKLFNKVKGVEVNGPYDFEKHLTSLQTAVKIFGPYNVTTHLIIGLGESEKEAVDFMFKMKKKGVNVGLFAFTPLKGTNLQELKPPLKEAYRRLQLARCLIFNENTSINQFIFDEEGRIKNILIPVEKINRIIVSGIPFLTSGCPGCNRPYYNERVSGPIYNYPSIELVKKDIQKIKIELEGLIK</sequence>
<dbReference type="PANTHER" id="PTHR43726:SF1">
    <property type="entry name" value="BIOTIN SYNTHASE"/>
    <property type="match status" value="1"/>
</dbReference>
<dbReference type="GO" id="GO:0051536">
    <property type="term" value="F:iron-sulfur cluster binding"/>
    <property type="evidence" value="ECO:0007669"/>
    <property type="project" value="UniProtKB-KW"/>
</dbReference>
<dbReference type="Gene3D" id="3.20.20.70">
    <property type="entry name" value="Aldolase class I"/>
    <property type="match status" value="1"/>
</dbReference>
<evidence type="ECO:0000256" key="1">
    <source>
        <dbReference type="ARBA" id="ARBA00022691"/>
    </source>
</evidence>
<dbReference type="Pfam" id="PF04055">
    <property type="entry name" value="Radical_SAM"/>
    <property type="match status" value="1"/>
</dbReference>
<evidence type="ECO:0000313" key="6">
    <source>
        <dbReference type="EMBL" id="WEU40591.1"/>
    </source>
</evidence>
<name>A0AAF0D2R5_ODILC</name>